<dbReference type="RefSeq" id="WP_201682180.1">
    <property type="nucleotide sequence ID" value="NZ_JAEQNA010000001.1"/>
</dbReference>
<keyword evidence="7" id="KW-1185">Reference proteome</keyword>
<evidence type="ECO:0000256" key="4">
    <source>
        <dbReference type="ARBA" id="ARBA00023163"/>
    </source>
</evidence>
<evidence type="ECO:0000256" key="3">
    <source>
        <dbReference type="ARBA" id="ARBA00023125"/>
    </source>
</evidence>
<evidence type="ECO:0000313" key="7">
    <source>
        <dbReference type="Proteomes" id="UP000613011"/>
    </source>
</evidence>
<dbReference type="Proteomes" id="UP000613011">
    <property type="component" value="Unassembled WGS sequence"/>
</dbReference>
<dbReference type="InterPro" id="IPR036390">
    <property type="entry name" value="WH_DNA-bd_sf"/>
</dbReference>
<dbReference type="InterPro" id="IPR005119">
    <property type="entry name" value="LysR_subst-bd"/>
</dbReference>
<proteinExistence type="inferred from homology"/>
<dbReference type="GO" id="GO:0003700">
    <property type="term" value="F:DNA-binding transcription factor activity"/>
    <property type="evidence" value="ECO:0007669"/>
    <property type="project" value="InterPro"/>
</dbReference>
<dbReference type="Pfam" id="PF00126">
    <property type="entry name" value="HTH_1"/>
    <property type="match status" value="1"/>
</dbReference>
<sequence>MNLQKLDLNLLVALDALLTEQSVTRAANRIFLSQPAMSGSLMRLREHFQDELVVRVGRSMVLTPFGARLAPRVAQLLASIGEVIATRPGFDPATSDREFTVVASEYLLAVFLPLVTARVAATAPHVTLDIQLRAGDHEQRMQAGEVDAALTVSGLALPGHPVAPLFEDEYVCVAWQGNDRIGEALTMDDFLACGHAVRSMSLYHSYTLEERWLSRLGHRRQVALRAPTFDSLPRMIVGTELIASMQRRLAEMSAQVSPIRILAHPAQVPPLVALLQWPSFRDSDPGIQWLRQLVQDTAREAYGPPPSPSGAAGD</sequence>
<protein>
    <submittedName>
        <fullName evidence="6">LysR family transcriptional regulator</fullName>
    </submittedName>
</protein>
<dbReference type="Gene3D" id="1.10.10.10">
    <property type="entry name" value="Winged helix-like DNA-binding domain superfamily/Winged helix DNA-binding domain"/>
    <property type="match status" value="1"/>
</dbReference>
<dbReference type="Pfam" id="PF03466">
    <property type="entry name" value="LysR_substrate"/>
    <property type="match status" value="1"/>
</dbReference>
<keyword evidence="4" id="KW-0804">Transcription</keyword>
<dbReference type="PROSITE" id="PS50931">
    <property type="entry name" value="HTH_LYSR"/>
    <property type="match status" value="1"/>
</dbReference>
<dbReference type="AlphaFoldDB" id="A0A936ZDV1"/>
<dbReference type="SUPFAM" id="SSF53850">
    <property type="entry name" value="Periplasmic binding protein-like II"/>
    <property type="match status" value="1"/>
</dbReference>
<comment type="similarity">
    <text evidence="1">Belongs to the LysR transcriptional regulatory family.</text>
</comment>
<name>A0A936ZDV1_9BURK</name>
<dbReference type="PRINTS" id="PR00039">
    <property type="entry name" value="HTHLYSR"/>
</dbReference>
<evidence type="ECO:0000256" key="2">
    <source>
        <dbReference type="ARBA" id="ARBA00023015"/>
    </source>
</evidence>
<keyword evidence="2" id="KW-0805">Transcription regulation</keyword>
<dbReference type="GO" id="GO:0003677">
    <property type="term" value="F:DNA binding"/>
    <property type="evidence" value="ECO:0007669"/>
    <property type="project" value="UniProtKB-KW"/>
</dbReference>
<evidence type="ECO:0000259" key="5">
    <source>
        <dbReference type="PROSITE" id="PS50931"/>
    </source>
</evidence>
<dbReference type="Gene3D" id="3.40.190.10">
    <property type="entry name" value="Periplasmic binding protein-like II"/>
    <property type="match status" value="2"/>
</dbReference>
<dbReference type="PANTHER" id="PTHR30118:SF6">
    <property type="entry name" value="HTH-TYPE TRANSCRIPTIONAL REGULATOR LEUO"/>
    <property type="match status" value="1"/>
</dbReference>
<dbReference type="InterPro" id="IPR050389">
    <property type="entry name" value="LysR-type_TF"/>
</dbReference>
<organism evidence="6 7">
    <name type="scientific">Ramlibacter aurantiacus</name>
    <dbReference type="NCBI Taxonomy" id="2801330"/>
    <lineage>
        <taxon>Bacteria</taxon>
        <taxon>Pseudomonadati</taxon>
        <taxon>Pseudomonadota</taxon>
        <taxon>Betaproteobacteria</taxon>
        <taxon>Burkholderiales</taxon>
        <taxon>Comamonadaceae</taxon>
        <taxon>Ramlibacter</taxon>
    </lineage>
</organism>
<dbReference type="InterPro" id="IPR000847">
    <property type="entry name" value="LysR_HTH_N"/>
</dbReference>
<comment type="caution">
    <text evidence="6">The sequence shown here is derived from an EMBL/GenBank/DDBJ whole genome shotgun (WGS) entry which is preliminary data.</text>
</comment>
<accession>A0A936ZDV1</accession>
<keyword evidence="3" id="KW-0238">DNA-binding</keyword>
<gene>
    <name evidence="6" type="ORF">JI739_02085</name>
</gene>
<evidence type="ECO:0000313" key="6">
    <source>
        <dbReference type="EMBL" id="MBL0419127.1"/>
    </source>
</evidence>
<feature type="domain" description="HTH lysR-type" evidence="5">
    <location>
        <begin position="6"/>
        <end position="63"/>
    </location>
</feature>
<dbReference type="SUPFAM" id="SSF46785">
    <property type="entry name" value="Winged helix' DNA-binding domain"/>
    <property type="match status" value="1"/>
</dbReference>
<dbReference type="PANTHER" id="PTHR30118">
    <property type="entry name" value="HTH-TYPE TRANSCRIPTIONAL REGULATOR LEUO-RELATED"/>
    <property type="match status" value="1"/>
</dbReference>
<reference evidence="6" key="1">
    <citation type="submission" date="2021-01" db="EMBL/GenBank/DDBJ databases">
        <title>Ramlibacter sp. strain AW1 16S ribosomal RNA gene Genome sequencing and assembly.</title>
        <authorList>
            <person name="Kang M."/>
        </authorList>
    </citation>
    <scope>NUCLEOTIDE SEQUENCE</scope>
    <source>
        <strain evidence="6">AW1</strain>
    </source>
</reference>
<dbReference type="InterPro" id="IPR036388">
    <property type="entry name" value="WH-like_DNA-bd_sf"/>
</dbReference>
<evidence type="ECO:0000256" key="1">
    <source>
        <dbReference type="ARBA" id="ARBA00009437"/>
    </source>
</evidence>
<dbReference type="EMBL" id="JAEQNA010000001">
    <property type="protein sequence ID" value="MBL0419127.1"/>
    <property type="molecule type" value="Genomic_DNA"/>
</dbReference>